<evidence type="ECO:0000313" key="3">
    <source>
        <dbReference type="Proteomes" id="UP000007484"/>
    </source>
</evidence>
<dbReference type="STRING" id="768700.MSU_0108"/>
<accession>F0QQ82</accession>
<keyword evidence="3" id="KW-1185">Reference proteome</keyword>
<dbReference type="RefSeq" id="WP_013609619.1">
    <property type="nucleotide sequence ID" value="NC_015155.1"/>
</dbReference>
<keyword evidence="1" id="KW-0812">Transmembrane</keyword>
<dbReference type="AlphaFoldDB" id="F0QQ82"/>
<dbReference type="EMBL" id="CP002525">
    <property type="protein sequence ID" value="ADX97652.1"/>
    <property type="molecule type" value="Genomic_DNA"/>
</dbReference>
<protein>
    <submittedName>
        <fullName evidence="2">Uncharacterized protein</fullName>
    </submittedName>
</protein>
<sequence>MVSGSYLIPLVVGGAVAVGGGGYGLVTYLNNGPETQKNEITKKSQLPDNVIARYIYKETNGDQLICEHITFEKRALRNEIKYGQDCQQMIQDFWNKNLVDYLKQLIVVKSENLEKVLRGSFSLPPEIKNSSDVQRGIKEGIKIGKMTCKRKDSEEKGNIIVKCLQNNTN</sequence>
<evidence type="ECO:0000256" key="1">
    <source>
        <dbReference type="SAM" id="Phobius"/>
    </source>
</evidence>
<feature type="transmembrane region" description="Helical" evidence="1">
    <location>
        <begin position="6"/>
        <end position="29"/>
    </location>
</feature>
<dbReference type="HOGENOM" id="CLU_1576788_0_0_14"/>
<organism evidence="2 3">
    <name type="scientific">Mycoplasma suis (strain Illinois)</name>
    <dbReference type="NCBI Taxonomy" id="768700"/>
    <lineage>
        <taxon>Bacteria</taxon>
        <taxon>Bacillati</taxon>
        <taxon>Mycoplasmatota</taxon>
        <taxon>Mollicutes</taxon>
        <taxon>Mycoplasmataceae</taxon>
        <taxon>Mycoplasma</taxon>
    </lineage>
</organism>
<evidence type="ECO:0000313" key="2">
    <source>
        <dbReference type="EMBL" id="ADX97652.1"/>
    </source>
</evidence>
<dbReference type="Proteomes" id="UP000007484">
    <property type="component" value="Chromosome"/>
</dbReference>
<dbReference type="KEGG" id="mss:MSU_0108"/>
<name>F0QQ82_MYCSL</name>
<keyword evidence="1" id="KW-0472">Membrane</keyword>
<proteinExistence type="predicted"/>
<gene>
    <name evidence="2" type="ordered locus">MSU_0108</name>
</gene>
<reference evidence="2 3" key="1">
    <citation type="journal article" date="2011" name="J. Bacteriol.">
        <title>Complete genome sequences of two hemotropic Mycoplasmas, Mycoplasma haemofelis strain Ohio2 and Mycoplasma suis strain Illinois.</title>
        <authorList>
            <person name="Messick J.B."/>
            <person name="Santos A.P."/>
            <person name="Guimaraes A.M."/>
        </authorList>
    </citation>
    <scope>NUCLEOTIDE SEQUENCE [LARGE SCALE GENOMIC DNA]</scope>
    <source>
        <strain evidence="2 3">Illinois</strain>
    </source>
</reference>
<keyword evidence="1" id="KW-1133">Transmembrane helix</keyword>